<dbReference type="EMBL" id="JAUJFL010000002">
    <property type="protein sequence ID" value="KAK2610953.1"/>
    <property type="molecule type" value="Genomic_DNA"/>
</dbReference>
<keyword evidence="2" id="KW-1015">Disulfide bond</keyword>
<comment type="function">
    <text evidence="3">Required for mitochondrial cytochrome c oxidase (COX) assembly and respiration.</text>
</comment>
<protein>
    <recommendedName>
        <fullName evidence="3">COX assembly mitochondrial protein</fullName>
    </recommendedName>
</protein>
<evidence type="ECO:0000313" key="5">
    <source>
        <dbReference type="EMBL" id="KAK2610953.1"/>
    </source>
</evidence>
<gene>
    <name evidence="5" type="ORF">N8I77_004338</name>
</gene>
<evidence type="ECO:0000256" key="1">
    <source>
        <dbReference type="ARBA" id="ARBA00007347"/>
    </source>
</evidence>
<keyword evidence="3" id="KW-0472">Membrane</keyword>
<name>A0AAD9SL34_PHOAM</name>
<feature type="region of interest" description="Disordered" evidence="4">
    <location>
        <begin position="1"/>
        <end position="40"/>
    </location>
</feature>
<keyword evidence="3" id="KW-0999">Mitochondrion inner membrane</keyword>
<evidence type="ECO:0000256" key="2">
    <source>
        <dbReference type="ARBA" id="ARBA00023157"/>
    </source>
</evidence>
<evidence type="ECO:0000256" key="3">
    <source>
        <dbReference type="RuleBase" id="RU364104"/>
    </source>
</evidence>
<organism evidence="5 6">
    <name type="scientific">Phomopsis amygdali</name>
    <name type="common">Fusicoccum amygdali</name>
    <dbReference type="NCBI Taxonomy" id="1214568"/>
    <lineage>
        <taxon>Eukaryota</taxon>
        <taxon>Fungi</taxon>
        <taxon>Dikarya</taxon>
        <taxon>Ascomycota</taxon>
        <taxon>Pezizomycotina</taxon>
        <taxon>Sordariomycetes</taxon>
        <taxon>Sordariomycetidae</taxon>
        <taxon>Diaporthales</taxon>
        <taxon>Diaporthaceae</taxon>
        <taxon>Diaporthe</taxon>
    </lineage>
</organism>
<comment type="similarity">
    <text evidence="1 3">Belongs to the CMC family.</text>
</comment>
<dbReference type="InterPro" id="IPR013892">
    <property type="entry name" value="Cyt_c_biogenesis_Cmc1-like"/>
</dbReference>
<dbReference type="AlphaFoldDB" id="A0AAD9SL34"/>
<comment type="caution">
    <text evidence="5">The sequence shown here is derived from an EMBL/GenBank/DDBJ whole genome shotgun (WGS) entry which is preliminary data.</text>
</comment>
<dbReference type="Pfam" id="PF08583">
    <property type="entry name" value="Cmc1"/>
    <property type="match status" value="1"/>
</dbReference>
<keyword evidence="6" id="KW-1185">Reference proteome</keyword>
<sequence>MCADSTAAGGGRVSSAGGHSFRPGRRCLQPQSRKTRSDNAWALPCEDLMTALEECHERGFLWKSMGMCNSAKESLSACLRAERRKRQDTNRNKSLEKRDAIRQKWKEIDENS</sequence>
<keyword evidence="3" id="KW-0496">Mitochondrion</keyword>
<reference evidence="5" key="1">
    <citation type="submission" date="2023-06" db="EMBL/GenBank/DDBJ databases">
        <authorList>
            <person name="Noh H."/>
        </authorList>
    </citation>
    <scope>NUCLEOTIDE SEQUENCE</scope>
    <source>
        <strain evidence="5">DUCC20226</strain>
    </source>
</reference>
<dbReference type="GO" id="GO:0005743">
    <property type="term" value="C:mitochondrial inner membrane"/>
    <property type="evidence" value="ECO:0007669"/>
    <property type="project" value="UniProtKB-SubCell"/>
</dbReference>
<proteinExistence type="inferred from homology"/>
<evidence type="ECO:0000313" key="6">
    <source>
        <dbReference type="Proteomes" id="UP001265746"/>
    </source>
</evidence>
<comment type="subcellular location">
    <subcellularLocation>
        <location evidence="3">Mitochondrion inner membrane</location>
    </subcellularLocation>
</comment>
<accession>A0AAD9SL34</accession>
<dbReference type="Proteomes" id="UP001265746">
    <property type="component" value="Unassembled WGS sequence"/>
</dbReference>
<evidence type="ECO:0000256" key="4">
    <source>
        <dbReference type="SAM" id="MobiDB-lite"/>
    </source>
</evidence>
<keyword evidence="3" id="KW-0143">Chaperone</keyword>